<evidence type="ECO:0000313" key="1">
    <source>
        <dbReference type="EMBL" id="NPT44849.1"/>
    </source>
</evidence>
<name>A0ABX2BW19_9BURK</name>
<keyword evidence="2" id="KW-1185">Reference proteome</keyword>
<evidence type="ECO:0000313" key="2">
    <source>
        <dbReference type="Proteomes" id="UP000652198"/>
    </source>
</evidence>
<gene>
    <name evidence="1" type="ORF">GNZ12_26735</name>
</gene>
<dbReference type="Proteomes" id="UP000652198">
    <property type="component" value="Unassembled WGS sequence"/>
</dbReference>
<protein>
    <submittedName>
        <fullName evidence="1">Uncharacterized protein</fullName>
    </submittedName>
</protein>
<proteinExistence type="predicted"/>
<dbReference type="EMBL" id="WOEY01000105">
    <property type="protein sequence ID" value="NPT44849.1"/>
    <property type="molecule type" value="Genomic_DNA"/>
</dbReference>
<accession>A0ABX2BW19</accession>
<organism evidence="1 2">
    <name type="scientific">Paraburkholderia solitsugae</name>
    <dbReference type="NCBI Taxonomy" id="2675748"/>
    <lineage>
        <taxon>Bacteria</taxon>
        <taxon>Pseudomonadati</taxon>
        <taxon>Pseudomonadota</taxon>
        <taxon>Betaproteobacteria</taxon>
        <taxon>Burkholderiales</taxon>
        <taxon>Burkholderiaceae</taxon>
        <taxon>Paraburkholderia</taxon>
    </lineage>
</organism>
<comment type="caution">
    <text evidence="1">The sequence shown here is derived from an EMBL/GenBank/DDBJ whole genome shotgun (WGS) entry which is preliminary data.</text>
</comment>
<reference evidence="1 2" key="1">
    <citation type="submission" date="2019-11" db="EMBL/GenBank/DDBJ databases">
        <title>Metabolism of dissolved organic matter in forest soils.</title>
        <authorList>
            <person name="Cyle K.T."/>
            <person name="Wilhelm R.C."/>
            <person name="Martinez C.E."/>
        </authorList>
    </citation>
    <scope>NUCLEOTIDE SEQUENCE [LARGE SCALE GENOMIC DNA]</scope>
    <source>
        <strain evidence="1 2">1N</strain>
    </source>
</reference>
<sequence length="93" mass="10958">MTELTIETFSAQLSMMLRDLSRGMVAELTDFAVAYWNGHEVVFAFLRDDDSGKIEEEFDLTAYAWEEWRPQLTRWISAPRFGPRTEVLDWLNH</sequence>
<dbReference type="RefSeq" id="WP_172315208.1">
    <property type="nucleotide sequence ID" value="NZ_WOEY01000105.1"/>
</dbReference>